<reference evidence="11" key="1">
    <citation type="journal article" date="2008" name="Proc. Natl. Acad. Sci. U.S.A.">
        <title>Whole-genome comparison of disease and carriage strains provides insights into virulence evolution in Neisseria meningitidis.</title>
        <authorList>
            <person name="Schoen C."/>
            <person name="Blom J."/>
            <person name="Claus H."/>
            <person name="Schramm-Glueck A."/>
            <person name="Brandt P."/>
            <person name="Mueller T."/>
            <person name="Goesmann A."/>
            <person name="Joseph B."/>
            <person name="Konietzny S."/>
            <person name="Kurzai O."/>
            <person name="Schmitt C."/>
            <person name="Friedrich T."/>
            <person name="Linke B."/>
            <person name="Vogel U."/>
            <person name="Frosch M."/>
        </authorList>
    </citation>
    <scope>NUCLEOTIDE SEQUENCE</scope>
    <source>
        <strain evidence="11">Alpha275</strain>
    </source>
</reference>
<evidence type="ECO:0000256" key="8">
    <source>
        <dbReference type="ARBA" id="ARBA00030128"/>
    </source>
</evidence>
<protein>
    <recommendedName>
        <fullName evidence="3 9">Guanylate kinase</fullName>
        <ecNumber evidence="2 9">2.7.4.8</ecNumber>
    </recommendedName>
    <alternativeName>
        <fullName evidence="8 9">GMP kinase</fullName>
    </alternativeName>
</protein>
<comment type="function">
    <text evidence="9">Essential for recycling GMP and indirectly, cGMP.</text>
</comment>
<comment type="subcellular location">
    <subcellularLocation>
        <location evidence="9">Cytoplasm</location>
    </subcellularLocation>
</comment>
<dbReference type="InterPro" id="IPR027417">
    <property type="entry name" value="P-loop_NTPase"/>
</dbReference>
<dbReference type="EMBL" id="AM889138">
    <property type="protein sequence ID" value="CBA07847.1"/>
    <property type="molecule type" value="Genomic_DNA"/>
</dbReference>
<evidence type="ECO:0000256" key="4">
    <source>
        <dbReference type="ARBA" id="ARBA00022679"/>
    </source>
</evidence>
<dbReference type="FunFam" id="3.30.63.10:FF:000002">
    <property type="entry name" value="Guanylate kinase 1"/>
    <property type="match status" value="1"/>
</dbReference>
<evidence type="ECO:0000313" key="11">
    <source>
        <dbReference type="EMBL" id="CBA07847.1"/>
    </source>
</evidence>
<dbReference type="SMART" id="SM00072">
    <property type="entry name" value="GuKc"/>
    <property type="match status" value="1"/>
</dbReference>
<keyword evidence="7 9" id="KW-0067">ATP-binding</keyword>
<dbReference type="InterPro" id="IPR017665">
    <property type="entry name" value="Guanylate_kinase"/>
</dbReference>
<dbReference type="GO" id="GO:0004385">
    <property type="term" value="F:GMP kinase activity"/>
    <property type="evidence" value="ECO:0007669"/>
    <property type="project" value="UniProtKB-UniRule"/>
</dbReference>
<dbReference type="SUPFAM" id="SSF52540">
    <property type="entry name" value="P-loop containing nucleoside triphosphate hydrolases"/>
    <property type="match status" value="1"/>
</dbReference>
<dbReference type="InterPro" id="IPR008145">
    <property type="entry name" value="GK/Ca_channel_bsu"/>
</dbReference>
<dbReference type="Gene3D" id="3.30.63.10">
    <property type="entry name" value="Guanylate Kinase phosphate binding domain"/>
    <property type="match status" value="1"/>
</dbReference>
<evidence type="ECO:0000259" key="10">
    <source>
        <dbReference type="PROSITE" id="PS50052"/>
    </source>
</evidence>
<dbReference type="CDD" id="cd00071">
    <property type="entry name" value="GMPK"/>
    <property type="match status" value="1"/>
</dbReference>
<evidence type="ECO:0000256" key="1">
    <source>
        <dbReference type="ARBA" id="ARBA00005790"/>
    </source>
</evidence>
<dbReference type="GO" id="GO:0005829">
    <property type="term" value="C:cytosol"/>
    <property type="evidence" value="ECO:0007669"/>
    <property type="project" value="TreeGrafter"/>
</dbReference>
<sequence length="244" mass="27107">MSAYRKGNIFIISAASGTGKTTLVSRLLANHNGLRVSVSHTTRPPREGEVNGVHYHFVSKEEFESLIAQEAFLEYADVFGNYYGTSAEGVNALAAAGYDVILEIDVQGAAQVRNALPEAVGIFILPPSFDVLAARLNGRGTDSREVIQRRLSKARHEIEQSVLFDFVVVNDDLARAEEDLRHIVNALPSEKVAATGIYCRFVGKFLKNRENTQFPILNIFERKQIIWHVLPPKTVPEKFPTILT</sequence>
<keyword evidence="5 9" id="KW-0547">Nucleotide-binding</keyword>
<dbReference type="EC" id="2.7.4.8" evidence="2 9"/>
<evidence type="ECO:0000256" key="7">
    <source>
        <dbReference type="ARBA" id="ARBA00022840"/>
    </source>
</evidence>
<accession>C6SK58</accession>
<dbReference type="NCBIfam" id="TIGR03263">
    <property type="entry name" value="guanyl_kin"/>
    <property type="match status" value="1"/>
</dbReference>
<feature type="domain" description="Guanylate kinase-like" evidence="10">
    <location>
        <begin position="7"/>
        <end position="185"/>
    </location>
</feature>
<comment type="similarity">
    <text evidence="1 9">Belongs to the guanylate kinase family.</text>
</comment>
<dbReference type="PANTHER" id="PTHR23117">
    <property type="entry name" value="GUANYLATE KINASE-RELATED"/>
    <property type="match status" value="1"/>
</dbReference>
<dbReference type="Gene3D" id="3.40.50.300">
    <property type="entry name" value="P-loop containing nucleotide triphosphate hydrolases"/>
    <property type="match status" value="1"/>
</dbReference>
<dbReference type="GO" id="GO:0005524">
    <property type="term" value="F:ATP binding"/>
    <property type="evidence" value="ECO:0007669"/>
    <property type="project" value="UniProtKB-UniRule"/>
</dbReference>
<evidence type="ECO:0000256" key="2">
    <source>
        <dbReference type="ARBA" id="ARBA00012961"/>
    </source>
</evidence>
<dbReference type="AlphaFoldDB" id="C6SK58"/>
<dbReference type="PROSITE" id="PS00856">
    <property type="entry name" value="GUANYLATE_KINASE_1"/>
    <property type="match status" value="1"/>
</dbReference>
<keyword evidence="6 9" id="KW-0418">Kinase</keyword>
<keyword evidence="4 9" id="KW-0808">Transferase</keyword>
<proteinExistence type="inferred from homology"/>
<evidence type="ECO:0000256" key="3">
    <source>
        <dbReference type="ARBA" id="ARBA00016296"/>
    </source>
</evidence>
<evidence type="ECO:0000256" key="6">
    <source>
        <dbReference type="ARBA" id="ARBA00022777"/>
    </source>
</evidence>
<dbReference type="HAMAP" id="MF_00328">
    <property type="entry name" value="Guanylate_kinase"/>
    <property type="match status" value="1"/>
</dbReference>
<keyword evidence="9" id="KW-0963">Cytoplasm</keyword>
<dbReference type="PROSITE" id="PS50052">
    <property type="entry name" value="GUANYLATE_KINASE_2"/>
    <property type="match status" value="1"/>
</dbReference>
<evidence type="ECO:0000256" key="9">
    <source>
        <dbReference type="HAMAP-Rule" id="MF_00328"/>
    </source>
</evidence>
<comment type="catalytic activity">
    <reaction evidence="9">
        <text>GMP + ATP = GDP + ADP</text>
        <dbReference type="Rhea" id="RHEA:20780"/>
        <dbReference type="ChEBI" id="CHEBI:30616"/>
        <dbReference type="ChEBI" id="CHEBI:58115"/>
        <dbReference type="ChEBI" id="CHEBI:58189"/>
        <dbReference type="ChEBI" id="CHEBI:456216"/>
        <dbReference type="EC" id="2.7.4.8"/>
    </reaction>
</comment>
<dbReference type="InterPro" id="IPR020590">
    <property type="entry name" value="Guanylate_kinase_CS"/>
</dbReference>
<dbReference type="InterPro" id="IPR008144">
    <property type="entry name" value="Guanylate_kin-like_dom"/>
</dbReference>
<feature type="binding site" evidence="9">
    <location>
        <begin position="14"/>
        <end position="21"/>
    </location>
    <ligand>
        <name>ATP</name>
        <dbReference type="ChEBI" id="CHEBI:30616"/>
    </ligand>
</feature>
<gene>
    <name evidence="9 11" type="primary">gmk</name>
    <name evidence="11" type="ORF">NMW_1328</name>
</gene>
<dbReference type="Pfam" id="PF00625">
    <property type="entry name" value="Guanylate_kin"/>
    <property type="match status" value="1"/>
</dbReference>
<dbReference type="PANTHER" id="PTHR23117:SF13">
    <property type="entry name" value="GUANYLATE KINASE"/>
    <property type="match status" value="1"/>
</dbReference>
<organism evidence="11">
    <name type="scientific">Neisseria meningitidis alpha275</name>
    <dbReference type="NCBI Taxonomy" id="295996"/>
    <lineage>
        <taxon>Bacteria</taxon>
        <taxon>Pseudomonadati</taxon>
        <taxon>Pseudomonadota</taxon>
        <taxon>Betaproteobacteria</taxon>
        <taxon>Neisseriales</taxon>
        <taxon>Neisseriaceae</taxon>
        <taxon>Neisseria</taxon>
    </lineage>
</organism>
<evidence type="ECO:0000256" key="5">
    <source>
        <dbReference type="ARBA" id="ARBA00022741"/>
    </source>
</evidence>
<name>C6SK58_NEIME</name>